<evidence type="ECO:0000256" key="2">
    <source>
        <dbReference type="ARBA" id="ARBA00022448"/>
    </source>
</evidence>
<dbReference type="Gene3D" id="1.20.1740.10">
    <property type="entry name" value="Amino acid/polyamine transporter I"/>
    <property type="match status" value="1"/>
</dbReference>
<keyword evidence="8" id="KW-0175">Coiled coil</keyword>
<keyword evidence="5 9" id="KW-1133">Transmembrane helix</keyword>
<accession>A0AAV2YR69</accession>
<feature type="transmembrane region" description="Helical" evidence="9">
    <location>
        <begin position="243"/>
        <end position="260"/>
    </location>
</feature>
<reference evidence="10" key="2">
    <citation type="journal article" date="2023" name="Microbiol Resour">
        <title>Decontamination and Annotation of the Draft Genome Sequence of the Oomycete Lagenidium giganteum ARSEF 373.</title>
        <authorList>
            <person name="Morgan W.R."/>
            <person name="Tartar A."/>
        </authorList>
    </citation>
    <scope>NUCLEOTIDE SEQUENCE</scope>
    <source>
        <strain evidence="10">ARSEF 373</strain>
    </source>
</reference>
<keyword evidence="6 9" id="KW-0472">Membrane</keyword>
<dbReference type="AlphaFoldDB" id="A0AAV2YR69"/>
<sequence length="748" mass="85435">MLLRTTLSEVSVVDMPGMSSIVSQRHSLTPIKEGSRRVLSTMSIVGLCYFAVSGGPIGSEQVISSGGPLVGFICLLLFPFVWSVPISYVTAELCTAFPENAIGGKFLSNWIVISTFCSNGGQYIAELFCDSFQILGMAECDLMPAFLKKRNERFDTPHNAIFSGLVIIFILIKFEFEEILGMTNALSAFYQLLILLAFVKLRFSHPDIERPVKVPGSISAIVSWLMIPSAMLVYIGVDVFTSAIPAMLVATVVIVGFAYARWKKFTKAHFTFAGGLAPHDCRRCPHNRETSNLSRRTLHRHLTQECSQKRNFRFTLQRSWHCRNKTEAGKFHYVINGVAPPPLEGINGKLWATAVALCVWRQNPRWFLRLEKPYDKATLHLDDNVYQLARQHVLFDAIELIRPYNDEEARAIRERLAREAAAKRQQEEEEDARLKLQHETELMVQEFAVEQARQLPLKMQQQLVKGLDGDIQRACMADTHPFQIGERVECCWCRRHSTSRAEEQEDWFPCEITGVQASKKTVHIRFLDGLQERERSVSNAFVRRLGSTEKVVRDVQFSSLRERWTNPVPVASEVTRIQEYRDVGVLIRTATQRYKNALLFNERFHAFDEFATGLVKLVELSVAAVECVQAWHQLQTAEGITVRQFVWEGKNFLVTLARSLDYLLTFPELVEWYGEEFPFSFNPFMVSTALHEKGEDRGLKLSHDTIVHRSPLRTALRLHKLQTSIPTWWPEGFLSEDLRRRIASAEEN</sequence>
<feature type="transmembrane region" description="Helical" evidence="9">
    <location>
        <begin position="69"/>
        <end position="89"/>
    </location>
</feature>
<feature type="coiled-coil region" evidence="8">
    <location>
        <begin position="409"/>
        <end position="442"/>
    </location>
</feature>
<protein>
    <submittedName>
        <fullName evidence="10">Uncharacterized protein</fullName>
    </submittedName>
</protein>
<evidence type="ECO:0000256" key="4">
    <source>
        <dbReference type="ARBA" id="ARBA00022692"/>
    </source>
</evidence>
<evidence type="ECO:0000256" key="7">
    <source>
        <dbReference type="ARBA" id="ARBA00024041"/>
    </source>
</evidence>
<dbReference type="EMBL" id="DAKRPA010000185">
    <property type="protein sequence ID" value="DAZ95904.1"/>
    <property type="molecule type" value="Genomic_DNA"/>
</dbReference>
<evidence type="ECO:0000313" key="11">
    <source>
        <dbReference type="Proteomes" id="UP001146120"/>
    </source>
</evidence>
<feature type="transmembrane region" description="Helical" evidence="9">
    <location>
        <begin position="156"/>
        <end position="174"/>
    </location>
</feature>
<keyword evidence="2" id="KW-0813">Transport</keyword>
<evidence type="ECO:0000256" key="8">
    <source>
        <dbReference type="SAM" id="Coils"/>
    </source>
</evidence>
<gene>
    <name evidence="10" type="ORF">N0F65_012615</name>
</gene>
<feature type="transmembrane region" description="Helical" evidence="9">
    <location>
        <begin position="180"/>
        <end position="199"/>
    </location>
</feature>
<keyword evidence="4 9" id="KW-0812">Transmembrane</keyword>
<keyword evidence="3" id="KW-1003">Cell membrane</keyword>
<dbReference type="GO" id="GO:0015203">
    <property type="term" value="F:polyamine transmembrane transporter activity"/>
    <property type="evidence" value="ECO:0007669"/>
    <property type="project" value="UniProtKB-ARBA"/>
</dbReference>
<evidence type="ECO:0000256" key="6">
    <source>
        <dbReference type="ARBA" id="ARBA00023136"/>
    </source>
</evidence>
<dbReference type="PANTHER" id="PTHR45826:SF2">
    <property type="entry name" value="AMINO ACID TRANSPORTER"/>
    <property type="match status" value="1"/>
</dbReference>
<feature type="transmembrane region" description="Helical" evidence="9">
    <location>
        <begin position="38"/>
        <end position="57"/>
    </location>
</feature>
<evidence type="ECO:0000256" key="5">
    <source>
        <dbReference type="ARBA" id="ARBA00022989"/>
    </source>
</evidence>
<comment type="subcellular location">
    <subcellularLocation>
        <location evidence="1">Cell membrane</location>
        <topology evidence="1">Multi-pass membrane protein</topology>
    </subcellularLocation>
</comment>
<comment type="caution">
    <text evidence="10">The sequence shown here is derived from an EMBL/GenBank/DDBJ whole genome shotgun (WGS) entry which is preliminary data.</text>
</comment>
<evidence type="ECO:0000256" key="3">
    <source>
        <dbReference type="ARBA" id="ARBA00022475"/>
    </source>
</evidence>
<dbReference type="InterPro" id="IPR044566">
    <property type="entry name" value="RMV1-like"/>
</dbReference>
<dbReference type="InterPro" id="IPR002293">
    <property type="entry name" value="AA/rel_permease1"/>
</dbReference>
<keyword evidence="11" id="KW-1185">Reference proteome</keyword>
<name>A0AAV2YR69_9STRA</name>
<evidence type="ECO:0000313" key="10">
    <source>
        <dbReference type="EMBL" id="DAZ95904.1"/>
    </source>
</evidence>
<dbReference type="Pfam" id="PF13520">
    <property type="entry name" value="AA_permease_2"/>
    <property type="match status" value="1"/>
</dbReference>
<dbReference type="GO" id="GO:0005886">
    <property type="term" value="C:plasma membrane"/>
    <property type="evidence" value="ECO:0007669"/>
    <property type="project" value="UniProtKB-SubCell"/>
</dbReference>
<dbReference type="Proteomes" id="UP001146120">
    <property type="component" value="Unassembled WGS sequence"/>
</dbReference>
<evidence type="ECO:0000256" key="9">
    <source>
        <dbReference type="SAM" id="Phobius"/>
    </source>
</evidence>
<comment type="similarity">
    <text evidence="7">Belongs to the amino acid-polyamine-organocation (APC) superfamily. Polyamine:cation symporter (PHS) (TC 2.A.3.12) family.</text>
</comment>
<evidence type="ECO:0000256" key="1">
    <source>
        <dbReference type="ARBA" id="ARBA00004651"/>
    </source>
</evidence>
<reference evidence="10" key="1">
    <citation type="submission" date="2022-11" db="EMBL/GenBank/DDBJ databases">
        <authorList>
            <person name="Morgan W.R."/>
            <person name="Tartar A."/>
        </authorList>
    </citation>
    <scope>NUCLEOTIDE SEQUENCE</scope>
    <source>
        <strain evidence="10">ARSEF 373</strain>
    </source>
</reference>
<feature type="transmembrane region" description="Helical" evidence="9">
    <location>
        <begin position="220"/>
        <end position="237"/>
    </location>
</feature>
<proteinExistence type="inferred from homology"/>
<dbReference type="PANTHER" id="PTHR45826">
    <property type="entry name" value="POLYAMINE TRANSPORTER PUT1"/>
    <property type="match status" value="1"/>
</dbReference>
<organism evidence="10 11">
    <name type="scientific">Lagenidium giganteum</name>
    <dbReference type="NCBI Taxonomy" id="4803"/>
    <lineage>
        <taxon>Eukaryota</taxon>
        <taxon>Sar</taxon>
        <taxon>Stramenopiles</taxon>
        <taxon>Oomycota</taxon>
        <taxon>Peronosporomycetes</taxon>
        <taxon>Pythiales</taxon>
        <taxon>Pythiaceae</taxon>
    </lineage>
</organism>